<evidence type="ECO:0000313" key="1">
    <source>
        <dbReference type="EMBL" id="MBE1489169.1"/>
    </source>
</evidence>
<dbReference type="AlphaFoldDB" id="A0A927M7G0"/>
<proteinExistence type="predicted"/>
<reference evidence="1" key="1">
    <citation type="submission" date="2020-10" db="EMBL/GenBank/DDBJ databases">
        <title>Sequencing the genomes of 1000 actinobacteria strains.</title>
        <authorList>
            <person name="Klenk H.-P."/>
        </authorList>
    </citation>
    <scope>NUCLEOTIDE SEQUENCE</scope>
    <source>
        <strain evidence="1">DSM 46832</strain>
    </source>
</reference>
<gene>
    <name evidence="1" type="ORF">H4W31_004807</name>
</gene>
<accession>A0A927M7G0</accession>
<dbReference type="Proteomes" id="UP000649753">
    <property type="component" value="Unassembled WGS sequence"/>
</dbReference>
<evidence type="ECO:0000313" key="2">
    <source>
        <dbReference type="Proteomes" id="UP000649753"/>
    </source>
</evidence>
<dbReference type="EMBL" id="JADBEB010000001">
    <property type="protein sequence ID" value="MBE1489169.1"/>
    <property type="molecule type" value="Genomic_DNA"/>
</dbReference>
<dbReference type="RefSeq" id="WP_192768682.1">
    <property type="nucleotide sequence ID" value="NZ_JADBEB010000001.1"/>
</dbReference>
<organism evidence="1 2">
    <name type="scientific">Plantactinospora soyae</name>
    <dbReference type="NCBI Taxonomy" id="1544732"/>
    <lineage>
        <taxon>Bacteria</taxon>
        <taxon>Bacillati</taxon>
        <taxon>Actinomycetota</taxon>
        <taxon>Actinomycetes</taxon>
        <taxon>Micromonosporales</taxon>
        <taxon>Micromonosporaceae</taxon>
        <taxon>Plantactinospora</taxon>
    </lineage>
</organism>
<keyword evidence="2" id="KW-1185">Reference proteome</keyword>
<comment type="caution">
    <text evidence="1">The sequence shown here is derived from an EMBL/GenBank/DDBJ whole genome shotgun (WGS) entry which is preliminary data.</text>
</comment>
<protein>
    <submittedName>
        <fullName evidence="1">Uncharacterized protein</fullName>
    </submittedName>
</protein>
<sequence length="479" mass="51882">MTEMHEALHHELQRSSGWGLLASGAGILARSGFRRHALREVFLRLVDQSRDSHETYATTLSAIVTGVDAARELLAGNREYLAYLDRGLALVDVDGDWSWQFRGAAVDAVLRVCLRPAVSLDLLGRGFRQLGSGDVGDGRDSPDQRLAVFEQTGGPQSWTPLFAALLAEFPDRGGDASSVRLRAGSPEFEQLRQFEEEVLGPRCHAHVCEVLDRAGLASVGSRQQSALATAYRDAVAEVSPETAALITVARERLAAHEDGLELHRQRVLLRAPLTAELVPVAEPAGGQDHVCGLWLDGAVAKGQFAFGGQDVPERFAAIATVSGAAIRLGLLPDGVTPTQCQAVLANRPLLVLTTHHTLARHGDLLAMLHTIEPVFVVMDLPVERHVAQWAAGGILVRTATRDLGDFTLLMLAVTRNHPFRFLCIGTPAGMYLLADRLRRRYPGQVVLEPTLLDEHPAATGYAVDFILNAWHLLKQGGPA</sequence>
<name>A0A927M7G0_9ACTN</name>